<evidence type="ECO:0000313" key="2">
    <source>
        <dbReference type="Proteomes" id="UP000003160"/>
    </source>
</evidence>
<keyword evidence="2" id="KW-1185">Reference proteome</keyword>
<reference evidence="1 2" key="1">
    <citation type="submission" date="2009-10" db="EMBL/GenBank/DDBJ databases">
        <authorList>
            <person name="Qin X."/>
            <person name="Bachman B."/>
            <person name="Battles P."/>
            <person name="Bell A."/>
            <person name="Bess C."/>
            <person name="Bickham C."/>
            <person name="Chaboub L."/>
            <person name="Chen D."/>
            <person name="Coyle M."/>
            <person name="Deiros D.R."/>
            <person name="Dinh H."/>
            <person name="Forbes L."/>
            <person name="Fowler G."/>
            <person name="Francisco L."/>
            <person name="Fu Q."/>
            <person name="Gubbala S."/>
            <person name="Hale W."/>
            <person name="Han Y."/>
            <person name="Hemphill L."/>
            <person name="Highlander S.K."/>
            <person name="Hirani K."/>
            <person name="Hogues M."/>
            <person name="Jackson L."/>
            <person name="Jakkamsetti A."/>
            <person name="Javaid M."/>
            <person name="Jiang H."/>
            <person name="Korchina V."/>
            <person name="Kovar C."/>
            <person name="Lara F."/>
            <person name="Lee S."/>
            <person name="Mata R."/>
            <person name="Mathew T."/>
            <person name="Moen C."/>
            <person name="Morales K."/>
            <person name="Munidasa M."/>
            <person name="Nazareth L."/>
            <person name="Ngo R."/>
            <person name="Nguyen L."/>
            <person name="Okwuonu G."/>
            <person name="Ongeri F."/>
            <person name="Patil S."/>
            <person name="Petrosino J."/>
            <person name="Pham C."/>
            <person name="Pham P."/>
            <person name="Pu L.-L."/>
            <person name="Puazo M."/>
            <person name="Raj R."/>
            <person name="Reid J."/>
            <person name="Rouhana J."/>
            <person name="Saada N."/>
            <person name="Shang Y."/>
            <person name="Simmons D."/>
            <person name="Thornton R."/>
            <person name="Warren J."/>
            <person name="Weissenberger G."/>
            <person name="Zhang J."/>
            <person name="Zhang L."/>
            <person name="Zhou C."/>
            <person name="Zhu D."/>
            <person name="Muzny D."/>
            <person name="Worley K."/>
            <person name="Gibbs R."/>
        </authorList>
    </citation>
    <scope>NUCLEOTIDE SEQUENCE [LARGE SCALE GENOMIC DNA]</scope>
    <source>
        <strain evidence="1 2">DSM 17361</strain>
    </source>
</reference>
<dbReference type="HOGENOM" id="CLU_2900385_0_0_10"/>
<accession>D1PXK7</accession>
<dbReference type="Proteomes" id="UP000003160">
    <property type="component" value="Unassembled WGS sequence"/>
</dbReference>
<evidence type="ECO:0000313" key="1">
    <source>
        <dbReference type="EMBL" id="EFA43831.1"/>
    </source>
</evidence>
<dbReference type="EMBL" id="ACKS01000071">
    <property type="protein sequence ID" value="EFA43831.1"/>
    <property type="molecule type" value="Genomic_DNA"/>
</dbReference>
<dbReference type="AlphaFoldDB" id="D1PXK7"/>
<protein>
    <submittedName>
        <fullName evidence="1">Uncharacterized protein</fullName>
    </submittedName>
</protein>
<organism evidence="1 2">
    <name type="scientific">Hallella bergensis DSM 17361</name>
    <dbReference type="NCBI Taxonomy" id="585502"/>
    <lineage>
        <taxon>Bacteria</taxon>
        <taxon>Pseudomonadati</taxon>
        <taxon>Bacteroidota</taxon>
        <taxon>Bacteroidia</taxon>
        <taxon>Bacteroidales</taxon>
        <taxon>Prevotellaceae</taxon>
        <taxon>Hallella</taxon>
    </lineage>
</organism>
<proteinExistence type="predicted"/>
<comment type="caution">
    <text evidence="1">The sequence shown here is derived from an EMBL/GenBank/DDBJ whole genome shotgun (WGS) entry which is preliminary data.</text>
</comment>
<sequence>MLWIIEEFSEAVLYDSIMIARNENEWNRQLTLYIFKGYKQTYHSPSPTGEGAGGSGMTVGWF</sequence>
<name>D1PXK7_9BACT</name>
<gene>
    <name evidence="1" type="ORF">HMPREF0645_1692</name>
</gene>